<dbReference type="Proteomes" id="UP000187185">
    <property type="component" value="Chromosome"/>
</dbReference>
<keyword evidence="2" id="KW-1185">Reference proteome</keyword>
<gene>
    <name evidence="1" type="ORF">BOH66_07815</name>
</gene>
<accession>A0A1P8U7T5</accession>
<dbReference type="EMBL" id="CP018762">
    <property type="protein sequence ID" value="APZ34162.1"/>
    <property type="molecule type" value="Genomic_DNA"/>
</dbReference>
<dbReference type="KEGG" id="maur:BOH66_07815"/>
<reference evidence="1 2" key="1">
    <citation type="submission" date="2016-12" db="EMBL/GenBank/DDBJ databases">
        <title>Complete genome sequence of Microbacterium aurum KACC 15219.</title>
        <authorList>
            <person name="Jung Y."/>
            <person name="Shin J.-H."/>
            <person name="Lee Y.-J."/>
            <person name="Yi H."/>
            <person name="Bahn Y.-S."/>
            <person name="Kim J.F."/>
            <person name="Lee D.-W."/>
        </authorList>
    </citation>
    <scope>NUCLEOTIDE SEQUENCE [LARGE SCALE GENOMIC DNA]</scope>
    <source>
        <strain evidence="1 2">KACC 15219</strain>
    </source>
</reference>
<name>A0A1P8U7T5_9MICO</name>
<protein>
    <submittedName>
        <fullName evidence="1">Uncharacterized protein</fullName>
    </submittedName>
</protein>
<dbReference type="RefSeq" id="WP_076690478.1">
    <property type="nucleotide sequence ID" value="NZ_CP018762.1"/>
</dbReference>
<evidence type="ECO:0000313" key="2">
    <source>
        <dbReference type="Proteomes" id="UP000187185"/>
    </source>
</evidence>
<dbReference type="OrthoDB" id="4578191at2"/>
<organism evidence="1 2">
    <name type="scientific">Microbacterium aurum</name>
    <dbReference type="NCBI Taxonomy" id="36805"/>
    <lineage>
        <taxon>Bacteria</taxon>
        <taxon>Bacillati</taxon>
        <taxon>Actinomycetota</taxon>
        <taxon>Actinomycetes</taxon>
        <taxon>Micrococcales</taxon>
        <taxon>Microbacteriaceae</taxon>
        <taxon>Microbacterium</taxon>
    </lineage>
</organism>
<sequence>MTLTAILPTLRLSIPDPLQPRHWPEHTVPTVSDVVIGGVSLTRLVEISGTPSLLTGDLPHPKPAEARAQGIGNDVTVLIFQVTLRIDTDTDKRVALTDCGFDRVTPCWDECRLIGRTSTAKSTTIELIPGETGSAPWPYPIVTLPTDVHQGDLLAVPCAGAVTLSDVRPRPQEAFAPAERVRELAVTR</sequence>
<evidence type="ECO:0000313" key="1">
    <source>
        <dbReference type="EMBL" id="APZ34162.1"/>
    </source>
</evidence>
<proteinExistence type="predicted"/>
<dbReference type="AlphaFoldDB" id="A0A1P8U7T5"/>
<dbReference type="STRING" id="36805.BOH66_07815"/>